<evidence type="ECO:0000313" key="2">
    <source>
        <dbReference type="Proteomes" id="UP000249789"/>
    </source>
</evidence>
<dbReference type="AlphaFoldDB" id="A0A8G1VX23"/>
<name>A0A8G1VX23_9EURO</name>
<accession>A0A8G1VX23</accession>
<sequence>MNRSTHRPSELIAWIAHVTRAAASTNQCVRVKTKESRGRKVVPPSASSLDFLGQLAGRLPSFKLRAADVKQSGCVMALQIDPSCGAVQPEPVEELTDRLAGRSTGGRGGVASYTGLLPPAASMQHKLGRTVCLHLSVGFFTRDMRLSTDVSTDSSPFSSSRCAKSHVLKRIKSVLRSSVALQPIIHFI</sequence>
<reference evidence="1 2" key="1">
    <citation type="submission" date="2018-02" db="EMBL/GenBank/DDBJ databases">
        <title>The genomes of Aspergillus section Nigri reveals drivers in fungal speciation.</title>
        <authorList>
            <consortium name="DOE Joint Genome Institute"/>
            <person name="Vesth T.C."/>
            <person name="Nybo J."/>
            <person name="Theobald S."/>
            <person name="Brandl J."/>
            <person name="Frisvad J.C."/>
            <person name="Nielsen K.F."/>
            <person name="Lyhne E.K."/>
            <person name="Kogle M.E."/>
            <person name="Kuo A."/>
            <person name="Riley R."/>
            <person name="Clum A."/>
            <person name="Nolan M."/>
            <person name="Lipzen A."/>
            <person name="Salamov A."/>
            <person name="Henrissat B."/>
            <person name="Wiebenga A."/>
            <person name="De vries R.P."/>
            <person name="Grigoriev I.V."/>
            <person name="Mortensen U.H."/>
            <person name="Andersen M.R."/>
            <person name="Baker S.E."/>
        </authorList>
    </citation>
    <scope>NUCLEOTIDE SEQUENCE [LARGE SCALE GENOMIC DNA]</scope>
    <source>
        <strain evidence="1 2">CBS 313.89</strain>
    </source>
</reference>
<gene>
    <name evidence="1" type="ORF">BO72DRAFT_452541</name>
</gene>
<dbReference type="OrthoDB" id="10435281at2759"/>
<keyword evidence="2" id="KW-1185">Reference proteome</keyword>
<protein>
    <submittedName>
        <fullName evidence="1">Uncharacterized protein</fullName>
    </submittedName>
</protein>
<evidence type="ECO:0000313" key="1">
    <source>
        <dbReference type="EMBL" id="RAK72574.1"/>
    </source>
</evidence>
<dbReference type="Proteomes" id="UP000249789">
    <property type="component" value="Unassembled WGS sequence"/>
</dbReference>
<dbReference type="EMBL" id="KZ824693">
    <property type="protein sequence ID" value="RAK72574.1"/>
    <property type="molecule type" value="Genomic_DNA"/>
</dbReference>
<dbReference type="VEuPathDB" id="FungiDB:BO72DRAFT_452541"/>
<dbReference type="RefSeq" id="XP_040796586.1">
    <property type="nucleotide sequence ID" value="XM_040945746.1"/>
</dbReference>
<dbReference type="GeneID" id="63863079"/>
<proteinExistence type="predicted"/>
<organism evidence="1 2">
    <name type="scientific">Aspergillus fijiensis CBS 313.89</name>
    <dbReference type="NCBI Taxonomy" id="1448319"/>
    <lineage>
        <taxon>Eukaryota</taxon>
        <taxon>Fungi</taxon>
        <taxon>Dikarya</taxon>
        <taxon>Ascomycota</taxon>
        <taxon>Pezizomycotina</taxon>
        <taxon>Eurotiomycetes</taxon>
        <taxon>Eurotiomycetidae</taxon>
        <taxon>Eurotiales</taxon>
        <taxon>Aspergillaceae</taxon>
        <taxon>Aspergillus</taxon>
    </lineage>
</organism>